<accession>A0A160V7S0</accession>
<dbReference type="EMBL" id="FAXA01000021">
    <property type="protein sequence ID" value="CUV01175.1"/>
    <property type="molecule type" value="Genomic_DNA"/>
</dbReference>
<gene>
    <name evidence="1" type="ORF">MGWOODY_Clf2856</name>
</gene>
<name>A0A160V7S0_9ZZZZ</name>
<sequence length="346" mass="38351">MVTSDIRTGVLSRMSMARTTPRVASPALVIGLGSTACQITRQLEDNTVGWSQSDKSSIGFVYLDTREATRDEVSRGSQFIPLELPHFSNLRDHRPWITECVPELKHLSLSREGALGLLANAGVAARYNYAGIRGHIDSIISDICPYYEGKTYLRVHVLAFLGGGTIGALPVILAALAEARGTSYNFSTVLHLLVPQRGLSRDPDNSFPLQLRNAYSMTQFLRATTGISAGDGHHTGNDFFEITVYPDKRVRAIGPHFDIALLHRSPKESVIAQRAHVARVVGDLIADAYGTGQDWWARYHETMREANNRIDARFGSISSKEVGLLDGFFDLTARQWLQYLWGPPRR</sequence>
<organism evidence="1">
    <name type="scientific">hydrothermal vent metagenome</name>
    <dbReference type="NCBI Taxonomy" id="652676"/>
    <lineage>
        <taxon>unclassified sequences</taxon>
        <taxon>metagenomes</taxon>
        <taxon>ecological metagenomes</taxon>
    </lineage>
</organism>
<dbReference type="AlphaFoldDB" id="A0A160V7S0"/>
<reference evidence="1" key="1">
    <citation type="submission" date="2015-10" db="EMBL/GenBank/DDBJ databases">
        <authorList>
            <person name="Gilbert D.G."/>
        </authorList>
    </citation>
    <scope>NUCLEOTIDE SEQUENCE</scope>
</reference>
<evidence type="ECO:0000313" key="1">
    <source>
        <dbReference type="EMBL" id="CUV01175.1"/>
    </source>
</evidence>
<protein>
    <submittedName>
        <fullName evidence="1">Uncharacterized protein</fullName>
    </submittedName>
</protein>
<proteinExistence type="predicted"/>